<evidence type="ECO:0000256" key="4">
    <source>
        <dbReference type="ARBA" id="ARBA00022603"/>
    </source>
</evidence>
<dbReference type="PANTHER" id="PTHR10815:SF5">
    <property type="entry name" value="METHYLATED-DNA--PROTEIN-CYSTEINE METHYLTRANSFERASE"/>
    <property type="match status" value="1"/>
</dbReference>
<dbReference type="EMBL" id="CP011112">
    <property type="protein sequence ID" value="AKU15445.1"/>
    <property type="molecule type" value="Genomic_DNA"/>
</dbReference>
<feature type="active site" description="Nucleophile; methyl group acceptor" evidence="9">
    <location>
        <position position="130"/>
    </location>
</feature>
<dbReference type="InterPro" id="IPR036217">
    <property type="entry name" value="MethylDNA_cys_MeTrfase_DNAb"/>
</dbReference>
<dbReference type="CDD" id="cd06445">
    <property type="entry name" value="ATase"/>
    <property type="match status" value="1"/>
</dbReference>
<comment type="function">
    <text evidence="9">Involved in the cellular defense against the biological effects of O6-methylguanine (O6-MeG) and O4-methylthymine (O4-MeT) in DNA. Repairs the methylated nucleobase in DNA by stoichiometrically transferring the methyl group to a cysteine residue in the enzyme. This is a suicide reaction: the enzyme is irreversibly inactivated.</text>
</comment>
<evidence type="ECO:0000256" key="6">
    <source>
        <dbReference type="ARBA" id="ARBA00022763"/>
    </source>
</evidence>
<dbReference type="PANTHER" id="PTHR10815">
    <property type="entry name" value="METHYLATED-DNA--PROTEIN-CYSTEINE METHYLTRANSFERASE"/>
    <property type="match status" value="1"/>
</dbReference>
<reference evidence="12 13" key="1">
    <citation type="submission" date="2015-03" db="EMBL/GenBank/DDBJ databases">
        <title>Luteipulveratus halotolerans sp. nov., a novel actinobacterium (Dermacoccaceae) from Sarawak, Malaysia.</title>
        <authorList>
            <person name="Juboi H."/>
            <person name="Basik A."/>
            <person name="Shamsul S.S."/>
            <person name="Arnold P."/>
            <person name="Schmitt E.K."/>
            <person name="Sanglier J.-J."/>
            <person name="Yeo T."/>
        </authorList>
    </citation>
    <scope>NUCLEOTIDE SEQUENCE [LARGE SCALE GENOMIC DNA]</scope>
    <source>
        <strain evidence="12 13">MN07-A0370</strain>
    </source>
</reference>
<dbReference type="PROSITE" id="PS00374">
    <property type="entry name" value="MGMT"/>
    <property type="match status" value="1"/>
</dbReference>
<dbReference type="GO" id="GO:0005737">
    <property type="term" value="C:cytoplasm"/>
    <property type="evidence" value="ECO:0007669"/>
    <property type="project" value="UniProtKB-SubCell"/>
</dbReference>
<comment type="catalytic activity">
    <reaction evidence="8 9">
        <text>a 6-O-methyl-2'-deoxyguanosine in DNA + L-cysteinyl-[protein] = S-methyl-L-cysteinyl-[protein] + a 2'-deoxyguanosine in DNA</text>
        <dbReference type="Rhea" id="RHEA:24000"/>
        <dbReference type="Rhea" id="RHEA-COMP:10131"/>
        <dbReference type="Rhea" id="RHEA-COMP:10132"/>
        <dbReference type="Rhea" id="RHEA-COMP:11367"/>
        <dbReference type="Rhea" id="RHEA-COMP:11368"/>
        <dbReference type="ChEBI" id="CHEBI:29950"/>
        <dbReference type="ChEBI" id="CHEBI:82612"/>
        <dbReference type="ChEBI" id="CHEBI:85445"/>
        <dbReference type="ChEBI" id="CHEBI:85448"/>
        <dbReference type="EC" id="2.1.1.63"/>
    </reaction>
</comment>
<dbReference type="InterPro" id="IPR036631">
    <property type="entry name" value="MGMT_N_sf"/>
</dbReference>
<keyword evidence="5 9" id="KW-0808">Transferase</keyword>
<dbReference type="NCBIfam" id="TIGR00589">
    <property type="entry name" value="ogt"/>
    <property type="match status" value="1"/>
</dbReference>
<evidence type="ECO:0000256" key="5">
    <source>
        <dbReference type="ARBA" id="ARBA00022679"/>
    </source>
</evidence>
<dbReference type="OrthoDB" id="9802228at2"/>
<dbReference type="InterPro" id="IPR014048">
    <property type="entry name" value="MethylDNA_cys_MeTrfase_DNA-bd"/>
</dbReference>
<dbReference type="GO" id="GO:0003908">
    <property type="term" value="F:methylated-DNA-[protein]-cysteine S-methyltransferase activity"/>
    <property type="evidence" value="ECO:0007669"/>
    <property type="project" value="UniProtKB-UniRule"/>
</dbReference>
<accession>A0A0K1JFS4</accession>
<dbReference type="KEGG" id="lmoi:VV02_05480"/>
<evidence type="ECO:0000256" key="9">
    <source>
        <dbReference type="HAMAP-Rule" id="MF_00772"/>
    </source>
</evidence>
<dbReference type="Gene3D" id="3.30.160.70">
    <property type="entry name" value="Methylated DNA-protein cysteine methyltransferase domain"/>
    <property type="match status" value="1"/>
</dbReference>
<dbReference type="GO" id="GO:0032259">
    <property type="term" value="P:methylation"/>
    <property type="evidence" value="ECO:0007669"/>
    <property type="project" value="UniProtKB-KW"/>
</dbReference>
<dbReference type="STRING" id="571913.VV02_05480"/>
<organism evidence="12 13">
    <name type="scientific">Luteipulveratus mongoliensis</name>
    <dbReference type="NCBI Taxonomy" id="571913"/>
    <lineage>
        <taxon>Bacteria</taxon>
        <taxon>Bacillati</taxon>
        <taxon>Actinomycetota</taxon>
        <taxon>Actinomycetes</taxon>
        <taxon>Micrococcales</taxon>
        <taxon>Dermacoccaceae</taxon>
        <taxon>Luteipulveratus</taxon>
    </lineage>
</organism>
<dbReference type="SUPFAM" id="SSF46767">
    <property type="entry name" value="Methylated DNA-protein cysteine methyltransferase, C-terminal domain"/>
    <property type="match status" value="1"/>
</dbReference>
<dbReference type="HAMAP" id="MF_00772">
    <property type="entry name" value="OGT"/>
    <property type="match status" value="1"/>
</dbReference>
<gene>
    <name evidence="12" type="ORF">VV02_05480</name>
</gene>
<evidence type="ECO:0000256" key="1">
    <source>
        <dbReference type="ARBA" id="ARBA00001286"/>
    </source>
</evidence>
<dbReference type="InterPro" id="IPR001497">
    <property type="entry name" value="MethylDNA_cys_MeTrfase_AS"/>
</dbReference>
<dbReference type="Pfam" id="PF02870">
    <property type="entry name" value="Methyltransf_1N"/>
    <property type="match status" value="1"/>
</dbReference>
<comment type="catalytic activity">
    <reaction evidence="1 9">
        <text>a 4-O-methyl-thymidine in DNA + L-cysteinyl-[protein] = a thymidine in DNA + S-methyl-L-cysteinyl-[protein]</text>
        <dbReference type="Rhea" id="RHEA:53428"/>
        <dbReference type="Rhea" id="RHEA-COMP:10131"/>
        <dbReference type="Rhea" id="RHEA-COMP:10132"/>
        <dbReference type="Rhea" id="RHEA-COMP:13555"/>
        <dbReference type="Rhea" id="RHEA-COMP:13556"/>
        <dbReference type="ChEBI" id="CHEBI:29950"/>
        <dbReference type="ChEBI" id="CHEBI:82612"/>
        <dbReference type="ChEBI" id="CHEBI:137386"/>
        <dbReference type="ChEBI" id="CHEBI:137387"/>
        <dbReference type="EC" id="2.1.1.63"/>
    </reaction>
</comment>
<sequence length="168" mass="18622">MRHALIQTGLGEVTLVADRDALVGVYFEHHWHKPADDTFGDRVEVTGDVLLTQVAAELDEYLDGTRTAFEVPVATRGTVFQEQVWALLRQIPYGETTTYGDLAEQLGDRARAYDVGRAVGRNPLCVIVPCHRVVGRDGRLTGYAGGLRRKHHLLELEEPSLVASGRLF</sequence>
<proteinExistence type="inferred from homology"/>
<dbReference type="GO" id="GO:0006307">
    <property type="term" value="P:DNA alkylation repair"/>
    <property type="evidence" value="ECO:0007669"/>
    <property type="project" value="UniProtKB-UniRule"/>
</dbReference>
<comment type="miscellaneous">
    <text evidence="9">This enzyme catalyzes only one turnover and therefore is not strictly catalytic. According to one definition, an enzyme is a biocatalyst that acts repeatedly and over many reaction cycles.</text>
</comment>
<feature type="domain" description="Methylated-DNA-[protein]-cysteine S-methyltransferase DNA binding" evidence="10">
    <location>
        <begin position="80"/>
        <end position="158"/>
    </location>
</feature>
<evidence type="ECO:0000313" key="12">
    <source>
        <dbReference type="EMBL" id="AKU15445.1"/>
    </source>
</evidence>
<dbReference type="InterPro" id="IPR036388">
    <property type="entry name" value="WH-like_DNA-bd_sf"/>
</dbReference>
<keyword evidence="3 9" id="KW-0963">Cytoplasm</keyword>
<keyword evidence="4 9" id="KW-0489">Methyltransferase</keyword>
<dbReference type="InterPro" id="IPR023546">
    <property type="entry name" value="MGMT"/>
</dbReference>
<dbReference type="PATRIC" id="fig|571913.6.peg.1117"/>
<protein>
    <recommendedName>
        <fullName evidence="9">Methylated-DNA--protein-cysteine methyltransferase</fullName>
        <ecNumber evidence="9">2.1.1.63</ecNumber>
    </recommendedName>
    <alternativeName>
        <fullName evidence="9">6-O-methylguanine-DNA methyltransferase</fullName>
        <shortName evidence="9">MGMT</shortName>
    </alternativeName>
    <alternativeName>
        <fullName evidence="9">O-6-methylguanine-DNA-alkyltransferase</fullName>
    </alternativeName>
</protein>
<comment type="subcellular location">
    <subcellularLocation>
        <location evidence="9">Cytoplasm</location>
    </subcellularLocation>
</comment>
<dbReference type="RefSeq" id="WP_052590340.1">
    <property type="nucleotide sequence ID" value="NZ_CP011112.1"/>
</dbReference>
<dbReference type="EC" id="2.1.1.63" evidence="9"/>
<evidence type="ECO:0000259" key="10">
    <source>
        <dbReference type="Pfam" id="PF01035"/>
    </source>
</evidence>
<comment type="similarity">
    <text evidence="2 9">Belongs to the MGMT family.</text>
</comment>
<evidence type="ECO:0000256" key="8">
    <source>
        <dbReference type="ARBA" id="ARBA00049348"/>
    </source>
</evidence>
<dbReference type="FunFam" id="1.10.10.10:FF:000214">
    <property type="entry name" value="Methylated-DNA--protein-cysteine methyltransferase"/>
    <property type="match status" value="1"/>
</dbReference>
<evidence type="ECO:0000256" key="3">
    <source>
        <dbReference type="ARBA" id="ARBA00022490"/>
    </source>
</evidence>
<dbReference type="AlphaFoldDB" id="A0A0K1JFS4"/>
<evidence type="ECO:0000313" key="13">
    <source>
        <dbReference type="Proteomes" id="UP000066480"/>
    </source>
</evidence>
<evidence type="ECO:0000259" key="11">
    <source>
        <dbReference type="Pfam" id="PF02870"/>
    </source>
</evidence>
<feature type="domain" description="Methylguanine DNA methyltransferase ribonuclease-like" evidence="11">
    <location>
        <begin position="1"/>
        <end position="74"/>
    </location>
</feature>
<dbReference type="Pfam" id="PF01035">
    <property type="entry name" value="DNA_binding_1"/>
    <property type="match status" value="1"/>
</dbReference>
<evidence type="ECO:0000256" key="2">
    <source>
        <dbReference type="ARBA" id="ARBA00008711"/>
    </source>
</evidence>
<dbReference type="Proteomes" id="UP000066480">
    <property type="component" value="Chromosome"/>
</dbReference>
<dbReference type="InterPro" id="IPR008332">
    <property type="entry name" value="MethylG_MeTrfase_N"/>
</dbReference>
<name>A0A0K1JFS4_9MICO</name>
<dbReference type="SUPFAM" id="SSF53155">
    <property type="entry name" value="Methylated DNA-protein cysteine methyltransferase domain"/>
    <property type="match status" value="1"/>
</dbReference>
<evidence type="ECO:0000256" key="7">
    <source>
        <dbReference type="ARBA" id="ARBA00023204"/>
    </source>
</evidence>
<keyword evidence="7 9" id="KW-0234">DNA repair</keyword>
<keyword evidence="6 9" id="KW-0227">DNA damage</keyword>
<keyword evidence="13" id="KW-1185">Reference proteome</keyword>
<dbReference type="Gene3D" id="1.10.10.10">
    <property type="entry name" value="Winged helix-like DNA-binding domain superfamily/Winged helix DNA-binding domain"/>
    <property type="match status" value="1"/>
</dbReference>